<evidence type="ECO:0000313" key="2">
    <source>
        <dbReference type="Proteomes" id="UP001107558"/>
    </source>
</evidence>
<comment type="caution">
    <text evidence="1">The sequence shown here is derived from an EMBL/GenBank/DDBJ whole genome shotgun (WGS) entry which is preliminary data.</text>
</comment>
<organism evidence="1 2">
    <name type="scientific">Polypedilum vanderplanki</name>
    <name type="common">Sleeping chironomid midge</name>
    <dbReference type="NCBI Taxonomy" id="319348"/>
    <lineage>
        <taxon>Eukaryota</taxon>
        <taxon>Metazoa</taxon>
        <taxon>Ecdysozoa</taxon>
        <taxon>Arthropoda</taxon>
        <taxon>Hexapoda</taxon>
        <taxon>Insecta</taxon>
        <taxon>Pterygota</taxon>
        <taxon>Neoptera</taxon>
        <taxon>Endopterygota</taxon>
        <taxon>Diptera</taxon>
        <taxon>Nematocera</taxon>
        <taxon>Chironomoidea</taxon>
        <taxon>Chironomidae</taxon>
        <taxon>Chironominae</taxon>
        <taxon>Polypedilum</taxon>
        <taxon>Polypedilum</taxon>
    </lineage>
</organism>
<dbReference type="AlphaFoldDB" id="A0A9J6CJF9"/>
<name>A0A9J6CJF9_POLVA</name>
<keyword evidence="2" id="KW-1185">Reference proteome</keyword>
<evidence type="ECO:0000313" key="1">
    <source>
        <dbReference type="EMBL" id="KAG5681867.1"/>
    </source>
</evidence>
<protein>
    <submittedName>
        <fullName evidence="1">Uncharacterized protein</fullName>
    </submittedName>
</protein>
<reference evidence="1" key="1">
    <citation type="submission" date="2021-03" db="EMBL/GenBank/DDBJ databases">
        <title>Chromosome level genome of the anhydrobiotic midge Polypedilum vanderplanki.</title>
        <authorList>
            <person name="Yoshida Y."/>
            <person name="Kikawada T."/>
            <person name="Gusev O."/>
        </authorList>
    </citation>
    <scope>NUCLEOTIDE SEQUENCE</scope>
    <source>
        <strain evidence="1">NIAS01</strain>
        <tissue evidence="1">Whole body or cell culture</tissue>
    </source>
</reference>
<dbReference type="EMBL" id="JADBJN010000001">
    <property type="protein sequence ID" value="KAG5681867.1"/>
    <property type="molecule type" value="Genomic_DNA"/>
</dbReference>
<dbReference type="Proteomes" id="UP001107558">
    <property type="component" value="Chromosome 1"/>
</dbReference>
<gene>
    <name evidence="1" type="ORF">PVAND_011274</name>
</gene>
<proteinExistence type="predicted"/>
<accession>A0A9J6CJF9</accession>
<sequence length="88" mass="10372">MTVFLKSQIHTLLSCLQHIIEGSNGTIIYLQLIKKYLEAFDEKSTKETDRLFNVIYVSHFVRIWKTYLLNNRKPLSEFITSNCFEGLK</sequence>
<dbReference type="OrthoDB" id="7789961at2759"/>